<feature type="transmembrane region" description="Helical" evidence="2">
    <location>
        <begin position="212"/>
        <end position="239"/>
    </location>
</feature>
<feature type="region of interest" description="Disordered" evidence="1">
    <location>
        <begin position="246"/>
        <end position="304"/>
    </location>
</feature>
<proteinExistence type="predicted"/>
<evidence type="ECO:0000313" key="4">
    <source>
        <dbReference type="Proteomes" id="UP001278500"/>
    </source>
</evidence>
<accession>A0AAE0MS73</accession>
<reference evidence="3" key="2">
    <citation type="submission" date="2023-06" db="EMBL/GenBank/DDBJ databases">
        <authorList>
            <consortium name="Lawrence Berkeley National Laboratory"/>
            <person name="Haridas S."/>
            <person name="Hensen N."/>
            <person name="Bonometti L."/>
            <person name="Westerberg I."/>
            <person name="Brannstrom I.O."/>
            <person name="Guillou S."/>
            <person name="Cros-Aarteil S."/>
            <person name="Calhoun S."/>
            <person name="Kuo A."/>
            <person name="Mondo S."/>
            <person name="Pangilinan J."/>
            <person name="Riley R."/>
            <person name="Labutti K."/>
            <person name="Andreopoulos B."/>
            <person name="Lipzen A."/>
            <person name="Chen C."/>
            <person name="Yanf M."/>
            <person name="Daum C."/>
            <person name="Ng V."/>
            <person name="Clum A."/>
            <person name="Steindorff A."/>
            <person name="Ohm R."/>
            <person name="Martin F."/>
            <person name="Silar P."/>
            <person name="Natvig D."/>
            <person name="Lalanne C."/>
            <person name="Gautier V."/>
            <person name="Ament-Velasquez S.L."/>
            <person name="Kruys A."/>
            <person name="Hutchinson M.I."/>
            <person name="Powell A.J."/>
            <person name="Barry K."/>
            <person name="Miller A.N."/>
            <person name="Grigoriev I.V."/>
            <person name="Debuchy R."/>
            <person name="Gladieux P."/>
            <person name="Thoren M.H."/>
            <person name="Johannesson H."/>
        </authorList>
    </citation>
    <scope>NUCLEOTIDE SEQUENCE</scope>
    <source>
        <strain evidence="3">CBS 560.94</strain>
    </source>
</reference>
<gene>
    <name evidence="3" type="ORF">B0H65DRAFT_574928</name>
</gene>
<keyword evidence="2" id="KW-0812">Transmembrane</keyword>
<dbReference type="RefSeq" id="XP_062682322.1">
    <property type="nucleotide sequence ID" value="XM_062830601.1"/>
</dbReference>
<feature type="compositionally biased region" description="Basic and acidic residues" evidence="1">
    <location>
        <begin position="375"/>
        <end position="388"/>
    </location>
</feature>
<feature type="region of interest" description="Disordered" evidence="1">
    <location>
        <begin position="370"/>
        <end position="402"/>
    </location>
</feature>
<feature type="region of interest" description="Disordered" evidence="1">
    <location>
        <begin position="177"/>
        <end position="207"/>
    </location>
</feature>
<dbReference type="Proteomes" id="UP001278500">
    <property type="component" value="Unassembled WGS sequence"/>
</dbReference>
<feature type="region of interest" description="Disordered" evidence="1">
    <location>
        <begin position="1"/>
        <end position="32"/>
    </location>
</feature>
<evidence type="ECO:0000313" key="3">
    <source>
        <dbReference type="EMBL" id="KAK3345709.1"/>
    </source>
</evidence>
<sequence>MSSSRAPAPTPTTLLNQKRASPPLSEPDSLITPPATVTQSIASRYTQIHNQIDSGTRLPATDFQIQVDVKRGLWGFCGTAEDDVGRCWMPGSCFDEDECKDGCGALDRKDLSTASCLSKDSSGSTIRASICATAYLTLDNGLGPFQYIACGWTTTRTHYTASQADAAGYVGATTTSSSGSSSTSLSSASTVSTPSQPSIASPTGNSGNNSNIGAIVGGVMGSLAIIGAFIFAAYLFWIYRIRDRRKQPRGGSEPLNGDGSGRTSEDNTPTPLSNLSYSPDGQHYGPGPGPGPGHGAGAGHGQAEYGVPFVSMGEMEQRRVKDAEGGWGPRELDSGFERGGYAHEQGQSGPYEVLSVEKVAEMPVRFEPVEMSSGWEDHPGRDGREGSYGHELGTETNGGRRR</sequence>
<protein>
    <submittedName>
        <fullName evidence="3">Uncharacterized protein</fullName>
    </submittedName>
</protein>
<name>A0AAE0MS73_9PEZI</name>
<evidence type="ECO:0000256" key="1">
    <source>
        <dbReference type="SAM" id="MobiDB-lite"/>
    </source>
</evidence>
<reference evidence="3" key="1">
    <citation type="journal article" date="2023" name="Mol. Phylogenet. Evol.">
        <title>Genome-scale phylogeny and comparative genomics of the fungal order Sordariales.</title>
        <authorList>
            <person name="Hensen N."/>
            <person name="Bonometti L."/>
            <person name="Westerberg I."/>
            <person name="Brannstrom I.O."/>
            <person name="Guillou S."/>
            <person name="Cros-Aarteil S."/>
            <person name="Calhoun S."/>
            <person name="Haridas S."/>
            <person name="Kuo A."/>
            <person name="Mondo S."/>
            <person name="Pangilinan J."/>
            <person name="Riley R."/>
            <person name="LaButti K."/>
            <person name="Andreopoulos B."/>
            <person name="Lipzen A."/>
            <person name="Chen C."/>
            <person name="Yan M."/>
            <person name="Daum C."/>
            <person name="Ng V."/>
            <person name="Clum A."/>
            <person name="Steindorff A."/>
            <person name="Ohm R.A."/>
            <person name="Martin F."/>
            <person name="Silar P."/>
            <person name="Natvig D.O."/>
            <person name="Lalanne C."/>
            <person name="Gautier V."/>
            <person name="Ament-Velasquez S.L."/>
            <person name="Kruys A."/>
            <person name="Hutchinson M.I."/>
            <person name="Powell A.J."/>
            <person name="Barry K."/>
            <person name="Miller A.N."/>
            <person name="Grigoriev I.V."/>
            <person name="Debuchy R."/>
            <person name="Gladieux P."/>
            <person name="Hiltunen Thoren M."/>
            <person name="Johannesson H."/>
        </authorList>
    </citation>
    <scope>NUCLEOTIDE SEQUENCE</scope>
    <source>
        <strain evidence="3">CBS 560.94</strain>
    </source>
</reference>
<feature type="compositionally biased region" description="Polar residues" evidence="1">
    <location>
        <begin position="266"/>
        <end position="279"/>
    </location>
</feature>
<keyword evidence="2" id="KW-0472">Membrane</keyword>
<keyword evidence="4" id="KW-1185">Reference proteome</keyword>
<feature type="compositionally biased region" description="Polar residues" evidence="1">
    <location>
        <begin position="1"/>
        <end position="19"/>
    </location>
</feature>
<organism evidence="3 4">
    <name type="scientific">Neurospora tetraspora</name>
    <dbReference type="NCBI Taxonomy" id="94610"/>
    <lineage>
        <taxon>Eukaryota</taxon>
        <taxon>Fungi</taxon>
        <taxon>Dikarya</taxon>
        <taxon>Ascomycota</taxon>
        <taxon>Pezizomycotina</taxon>
        <taxon>Sordariomycetes</taxon>
        <taxon>Sordariomycetidae</taxon>
        <taxon>Sordariales</taxon>
        <taxon>Sordariaceae</taxon>
        <taxon>Neurospora</taxon>
    </lineage>
</organism>
<keyword evidence="2" id="KW-1133">Transmembrane helix</keyword>
<comment type="caution">
    <text evidence="3">The sequence shown here is derived from an EMBL/GenBank/DDBJ whole genome shotgun (WGS) entry which is preliminary data.</text>
</comment>
<dbReference type="EMBL" id="JAUEPP010000004">
    <property type="protein sequence ID" value="KAK3345709.1"/>
    <property type="molecule type" value="Genomic_DNA"/>
</dbReference>
<evidence type="ECO:0000256" key="2">
    <source>
        <dbReference type="SAM" id="Phobius"/>
    </source>
</evidence>
<dbReference type="AlphaFoldDB" id="A0AAE0MS73"/>
<dbReference type="GeneID" id="87867755"/>